<gene>
    <name evidence="7" type="primary">CDC73</name>
    <name evidence="7" type="ORF">EHS24_000778</name>
</gene>
<evidence type="ECO:0000256" key="1">
    <source>
        <dbReference type="ARBA" id="ARBA00004123"/>
    </source>
</evidence>
<keyword evidence="8" id="KW-1185">Reference proteome</keyword>
<keyword evidence="3" id="KW-0804">Transcription</keyword>
<feature type="compositionally biased region" description="Low complexity" evidence="5">
    <location>
        <begin position="230"/>
        <end position="239"/>
    </location>
</feature>
<dbReference type="RefSeq" id="XP_028480454.1">
    <property type="nucleotide sequence ID" value="XM_028616597.1"/>
</dbReference>
<feature type="domain" description="Cell division control protein 73 C-terminal" evidence="6">
    <location>
        <begin position="250"/>
        <end position="412"/>
    </location>
</feature>
<feature type="region of interest" description="Disordered" evidence="5">
    <location>
        <begin position="222"/>
        <end position="251"/>
    </location>
</feature>
<proteinExistence type="inferred from homology"/>
<comment type="subcellular location">
    <subcellularLocation>
        <location evidence="1">Nucleus</location>
    </subcellularLocation>
</comment>
<dbReference type="GeneID" id="39585321"/>
<dbReference type="EMBL" id="RSCE01000001">
    <property type="protein sequence ID" value="RSH88246.1"/>
    <property type="molecule type" value="Genomic_DNA"/>
</dbReference>
<dbReference type="GO" id="GO:0000993">
    <property type="term" value="F:RNA polymerase II complex binding"/>
    <property type="evidence" value="ECO:0007669"/>
    <property type="project" value="TreeGrafter"/>
</dbReference>
<dbReference type="Gene3D" id="3.40.50.11990">
    <property type="entry name" value="RNA polymerase II accessory factor, Cdc73 C-terminal domain"/>
    <property type="match status" value="1"/>
</dbReference>
<dbReference type="InterPro" id="IPR007852">
    <property type="entry name" value="Cdc73/Parafibromin"/>
</dbReference>
<name>A0A427YAZ2_9TREE</name>
<comment type="similarity">
    <text evidence="2">Belongs to the CDC73 family.</text>
</comment>
<dbReference type="InterPro" id="IPR038103">
    <property type="entry name" value="CDC73_C_sf"/>
</dbReference>
<evidence type="ECO:0000256" key="4">
    <source>
        <dbReference type="ARBA" id="ARBA00023242"/>
    </source>
</evidence>
<dbReference type="Pfam" id="PF05179">
    <property type="entry name" value="CDC73_C"/>
    <property type="match status" value="1"/>
</dbReference>
<feature type="region of interest" description="Disordered" evidence="5">
    <location>
        <begin position="118"/>
        <end position="165"/>
    </location>
</feature>
<dbReference type="PANTHER" id="PTHR12466:SF8">
    <property type="entry name" value="PARAFIBROMIN"/>
    <property type="match status" value="1"/>
</dbReference>
<sequence length="415" mass="46225">MATMDPLDLLRQSISQNLPATLQTDAGEPADSLASASVLSFPQPAPQEAVTVPKDAATRYSRTDARDDFYSVGHLWLAWTERDTGVRDYLVKGQAAGVGYVSITDRRGVVDFLQGASDSGPRVLGQGEEAKPVPTAAAPSADSLPAAAEASTEAGPSRTAPVPKRKYEVDVADREFCKRLRAEEVELRDRNTVLRVSGGGKVNNFQSFVQTVMSEKIRALRKSFESSGRAQPQQQATPTDPSRGARKAKSSHPIIIISSSPTSLLTMWNVKKFLEQGIFEPSDVARQNEAQQGNTRAEDMIPVLRSRSGPSGEVTTKYYVVDSVEALQKFGQDPWDRVVGVVTTGQAWQFKPYKWTEPKQLFRHVKGLYFQWHNEPSNPAIRDWNVTELRIDRSKRHTDRQVVTEFWRLLDQKRR</sequence>
<dbReference type="GO" id="GO:0006368">
    <property type="term" value="P:transcription elongation by RNA polymerase II"/>
    <property type="evidence" value="ECO:0007669"/>
    <property type="project" value="InterPro"/>
</dbReference>
<evidence type="ECO:0000256" key="5">
    <source>
        <dbReference type="SAM" id="MobiDB-lite"/>
    </source>
</evidence>
<accession>A0A427YAZ2</accession>
<dbReference type="AlphaFoldDB" id="A0A427YAZ2"/>
<evidence type="ECO:0000256" key="2">
    <source>
        <dbReference type="ARBA" id="ARBA00010427"/>
    </source>
</evidence>
<protein>
    <submittedName>
        <fullName evidence="7">Accessory factor associated with RNA polymerase II</fullName>
    </submittedName>
</protein>
<comment type="caution">
    <text evidence="7">The sequence shown here is derived from an EMBL/GenBank/DDBJ whole genome shotgun (WGS) entry which is preliminary data.</text>
</comment>
<reference evidence="7 8" key="1">
    <citation type="submission" date="2018-11" db="EMBL/GenBank/DDBJ databases">
        <title>Genome sequence of Apiotrichum porosum DSM 27194.</title>
        <authorList>
            <person name="Aliyu H."/>
            <person name="Gorte O."/>
            <person name="Ochsenreither K."/>
        </authorList>
    </citation>
    <scope>NUCLEOTIDE SEQUENCE [LARGE SCALE GENOMIC DNA]</scope>
    <source>
        <strain evidence="7 8">DSM 27194</strain>
    </source>
</reference>
<keyword evidence="4" id="KW-0539">Nucleus</keyword>
<dbReference type="PANTHER" id="PTHR12466">
    <property type="entry name" value="CDC73 DOMAIN PROTEIN"/>
    <property type="match status" value="1"/>
</dbReference>
<dbReference type="InterPro" id="IPR031336">
    <property type="entry name" value="CDC73_C"/>
</dbReference>
<evidence type="ECO:0000256" key="3">
    <source>
        <dbReference type="ARBA" id="ARBA00023163"/>
    </source>
</evidence>
<dbReference type="Proteomes" id="UP000279236">
    <property type="component" value="Unassembled WGS sequence"/>
</dbReference>
<dbReference type="FunFam" id="3.40.50.11990:FF:000004">
    <property type="entry name" value="Potential RNA Pol II elongation accessory factor"/>
    <property type="match status" value="1"/>
</dbReference>
<dbReference type="STRING" id="105984.A0A427YAZ2"/>
<dbReference type="GO" id="GO:0016593">
    <property type="term" value="C:Cdc73/Paf1 complex"/>
    <property type="evidence" value="ECO:0007669"/>
    <property type="project" value="InterPro"/>
</dbReference>
<evidence type="ECO:0000313" key="8">
    <source>
        <dbReference type="Proteomes" id="UP000279236"/>
    </source>
</evidence>
<feature type="compositionally biased region" description="Low complexity" evidence="5">
    <location>
        <begin position="134"/>
        <end position="151"/>
    </location>
</feature>
<dbReference type="GO" id="GO:0032968">
    <property type="term" value="P:positive regulation of transcription elongation by RNA polymerase II"/>
    <property type="evidence" value="ECO:0007669"/>
    <property type="project" value="TreeGrafter"/>
</dbReference>
<evidence type="ECO:0000313" key="7">
    <source>
        <dbReference type="EMBL" id="RSH88246.1"/>
    </source>
</evidence>
<organism evidence="7 8">
    <name type="scientific">Apiotrichum porosum</name>
    <dbReference type="NCBI Taxonomy" id="105984"/>
    <lineage>
        <taxon>Eukaryota</taxon>
        <taxon>Fungi</taxon>
        <taxon>Dikarya</taxon>
        <taxon>Basidiomycota</taxon>
        <taxon>Agaricomycotina</taxon>
        <taxon>Tremellomycetes</taxon>
        <taxon>Trichosporonales</taxon>
        <taxon>Trichosporonaceae</taxon>
        <taxon>Apiotrichum</taxon>
    </lineage>
</organism>
<evidence type="ECO:0000259" key="6">
    <source>
        <dbReference type="Pfam" id="PF05179"/>
    </source>
</evidence>
<dbReference type="OrthoDB" id="2186602at2759"/>